<dbReference type="EMBL" id="MU275874">
    <property type="protein sequence ID" value="KAI0049345.1"/>
    <property type="molecule type" value="Genomic_DNA"/>
</dbReference>
<name>A0ACB8S022_9AGAM</name>
<reference evidence="1" key="2">
    <citation type="journal article" date="2022" name="New Phytol.">
        <title>Evolutionary transition to the ectomycorrhizal habit in the genomes of a hyperdiverse lineage of mushroom-forming fungi.</title>
        <authorList>
            <person name="Looney B."/>
            <person name="Miyauchi S."/>
            <person name="Morin E."/>
            <person name="Drula E."/>
            <person name="Courty P.E."/>
            <person name="Kohler A."/>
            <person name="Kuo A."/>
            <person name="LaButti K."/>
            <person name="Pangilinan J."/>
            <person name="Lipzen A."/>
            <person name="Riley R."/>
            <person name="Andreopoulos W."/>
            <person name="He G."/>
            <person name="Johnson J."/>
            <person name="Nolan M."/>
            <person name="Tritt A."/>
            <person name="Barry K.W."/>
            <person name="Grigoriev I.V."/>
            <person name="Nagy L.G."/>
            <person name="Hibbett D."/>
            <person name="Henrissat B."/>
            <person name="Matheny P.B."/>
            <person name="Labbe J."/>
            <person name="Martin F.M."/>
        </authorList>
    </citation>
    <scope>NUCLEOTIDE SEQUENCE</scope>
    <source>
        <strain evidence="1">FP105234-sp</strain>
    </source>
</reference>
<organism evidence="1 2">
    <name type="scientific">Auriscalpium vulgare</name>
    <dbReference type="NCBI Taxonomy" id="40419"/>
    <lineage>
        <taxon>Eukaryota</taxon>
        <taxon>Fungi</taxon>
        <taxon>Dikarya</taxon>
        <taxon>Basidiomycota</taxon>
        <taxon>Agaricomycotina</taxon>
        <taxon>Agaricomycetes</taxon>
        <taxon>Russulales</taxon>
        <taxon>Auriscalpiaceae</taxon>
        <taxon>Auriscalpium</taxon>
    </lineage>
</organism>
<protein>
    <submittedName>
        <fullName evidence="1">Acetoin reductase family protein</fullName>
    </submittedName>
</protein>
<evidence type="ECO:0000313" key="2">
    <source>
        <dbReference type="Proteomes" id="UP000814033"/>
    </source>
</evidence>
<comment type="caution">
    <text evidence="1">The sequence shown here is derived from an EMBL/GenBank/DDBJ whole genome shotgun (WGS) entry which is preliminary data.</text>
</comment>
<keyword evidence="2" id="KW-1185">Reference proteome</keyword>
<gene>
    <name evidence="1" type="ORF">FA95DRAFT_1571286</name>
</gene>
<reference evidence="1" key="1">
    <citation type="submission" date="2021-02" db="EMBL/GenBank/DDBJ databases">
        <authorList>
            <consortium name="DOE Joint Genome Institute"/>
            <person name="Ahrendt S."/>
            <person name="Looney B.P."/>
            <person name="Miyauchi S."/>
            <person name="Morin E."/>
            <person name="Drula E."/>
            <person name="Courty P.E."/>
            <person name="Chicoki N."/>
            <person name="Fauchery L."/>
            <person name="Kohler A."/>
            <person name="Kuo A."/>
            <person name="Labutti K."/>
            <person name="Pangilinan J."/>
            <person name="Lipzen A."/>
            <person name="Riley R."/>
            <person name="Andreopoulos W."/>
            <person name="He G."/>
            <person name="Johnson J."/>
            <person name="Barry K.W."/>
            <person name="Grigoriev I.V."/>
            <person name="Nagy L."/>
            <person name="Hibbett D."/>
            <person name="Henrissat B."/>
            <person name="Matheny P.B."/>
            <person name="Labbe J."/>
            <person name="Martin F."/>
        </authorList>
    </citation>
    <scope>NUCLEOTIDE SEQUENCE</scope>
    <source>
        <strain evidence="1">FP105234-sp</strain>
    </source>
</reference>
<accession>A0ACB8S022</accession>
<evidence type="ECO:0000313" key="1">
    <source>
        <dbReference type="EMBL" id="KAI0049345.1"/>
    </source>
</evidence>
<sequence>MSKGVALVTGAGQGIGRAIALRLAADGYDIAVNDIPANKESVSKVVEEVKSTGRRAYAAYADVSKDAEVAALVDEVVGALGSVDVAVANAGISILKPIFDLTVDEFDRVQSVNLRGTFLTYKYAAKQMVKQGRGGRIIGACSNAGKKGIPGLSAYSASKFGVKGLTQSAAQEFGPLGITVNAFAPGPVKTAMHASNEAAFGIPAGGLDEELKKQAALRDFATTDDVAALVSFFASDNAKIITGQCINVDGGREFD</sequence>
<dbReference type="Proteomes" id="UP000814033">
    <property type="component" value="Unassembled WGS sequence"/>
</dbReference>
<proteinExistence type="predicted"/>